<dbReference type="Proteomes" id="UP000032930">
    <property type="component" value="Chromosome"/>
</dbReference>
<evidence type="ECO:0000313" key="3">
    <source>
        <dbReference type="Proteomes" id="UP000032930"/>
    </source>
</evidence>
<feature type="transmembrane region" description="Helical" evidence="1">
    <location>
        <begin position="20"/>
        <end position="39"/>
    </location>
</feature>
<dbReference type="AlphaFoldDB" id="A0A0B6XC01"/>
<sequence>MVHEMLLKLLPQNWRYLLSSYLLIILVVILLKVVFFVMIHKDLTEQRAERFKNAPVSHAQYDPSKLTHRMVKFDESNGIISDKEAYK</sequence>
<dbReference type="EMBL" id="FO818637">
    <property type="protein sequence ID" value="CDM89784.1"/>
    <property type="molecule type" value="Genomic_DNA"/>
</dbReference>
<accession>A0A0B6XC01</accession>
<evidence type="ECO:0000313" key="2">
    <source>
        <dbReference type="EMBL" id="CDM89784.1"/>
    </source>
</evidence>
<keyword evidence="1" id="KW-0812">Transmembrane</keyword>
<organism evidence="2 3">
    <name type="scientific">Xenorhabdus bovienii</name>
    <name type="common">Xenorhabdus nematophila subsp. bovienii</name>
    <dbReference type="NCBI Taxonomy" id="40576"/>
    <lineage>
        <taxon>Bacteria</taxon>
        <taxon>Pseudomonadati</taxon>
        <taxon>Pseudomonadota</taxon>
        <taxon>Gammaproteobacteria</taxon>
        <taxon>Enterobacterales</taxon>
        <taxon>Morganellaceae</taxon>
        <taxon>Xenorhabdus</taxon>
    </lineage>
</organism>
<keyword evidence="1" id="KW-1133">Transmembrane helix</keyword>
<evidence type="ECO:0000256" key="1">
    <source>
        <dbReference type="SAM" id="Phobius"/>
    </source>
</evidence>
<dbReference type="KEGG" id="xbv:XBW1_2427"/>
<protein>
    <submittedName>
        <fullName evidence="2">Uncharacterized protein</fullName>
    </submittedName>
</protein>
<gene>
    <name evidence="2" type="ORF">XBW1_2427</name>
</gene>
<reference evidence="2 3" key="1">
    <citation type="submission" date="2014-02" db="EMBL/GenBank/DDBJ databases">
        <authorList>
            <person name="Genoscope - CEA"/>
        </authorList>
    </citation>
    <scope>NUCLEOTIDE SEQUENCE [LARGE SCALE GENOMIC DNA]</scope>
    <source>
        <strain evidence="2 3">CS03</strain>
    </source>
</reference>
<name>A0A0B6XC01_XENBV</name>
<keyword evidence="1" id="KW-0472">Membrane</keyword>
<proteinExistence type="predicted"/>